<reference evidence="1" key="1">
    <citation type="submission" date="2023-04" db="EMBL/GenBank/DDBJ databases">
        <title>Draft Genome sequencing of Naganishia species isolated from polar environments using Oxford Nanopore Technology.</title>
        <authorList>
            <person name="Leo P."/>
            <person name="Venkateswaran K."/>
        </authorList>
    </citation>
    <scope>NUCLEOTIDE SEQUENCE</scope>
    <source>
        <strain evidence="1">MNA-CCFEE 5261</strain>
    </source>
</reference>
<dbReference type="Proteomes" id="UP001241377">
    <property type="component" value="Unassembled WGS sequence"/>
</dbReference>
<proteinExistence type="predicted"/>
<keyword evidence="2" id="KW-1185">Reference proteome</keyword>
<comment type="caution">
    <text evidence="1">The sequence shown here is derived from an EMBL/GenBank/DDBJ whole genome shotgun (WGS) entry which is preliminary data.</text>
</comment>
<gene>
    <name evidence="1" type="ORF">QFC19_006464</name>
</gene>
<dbReference type="EMBL" id="JASBWR010000078">
    <property type="protein sequence ID" value="KAJ9098340.1"/>
    <property type="molecule type" value="Genomic_DNA"/>
</dbReference>
<accession>A0ACC2VHE9</accession>
<evidence type="ECO:0000313" key="2">
    <source>
        <dbReference type="Proteomes" id="UP001241377"/>
    </source>
</evidence>
<sequence>MPSSTPRQRLNIASPNKQLQASHIPRSRNAREPAVESESDNGSTDYGMSADDQEPPQMNRYGSSVPLSVAEYISSPKILASHQAGHASRAHVMEDTDMDALASALADTSLGFIPRGVRKKQKEIGRAGLAGAIGGRGDSEGMKQG</sequence>
<organism evidence="1 2">
    <name type="scientific">Naganishia cerealis</name>
    <dbReference type="NCBI Taxonomy" id="610337"/>
    <lineage>
        <taxon>Eukaryota</taxon>
        <taxon>Fungi</taxon>
        <taxon>Dikarya</taxon>
        <taxon>Basidiomycota</taxon>
        <taxon>Agaricomycotina</taxon>
        <taxon>Tremellomycetes</taxon>
        <taxon>Filobasidiales</taxon>
        <taxon>Filobasidiaceae</taxon>
        <taxon>Naganishia</taxon>
    </lineage>
</organism>
<name>A0ACC2VHE9_9TREE</name>
<evidence type="ECO:0000313" key="1">
    <source>
        <dbReference type="EMBL" id="KAJ9098340.1"/>
    </source>
</evidence>
<protein>
    <submittedName>
        <fullName evidence="1">Uncharacterized protein</fullName>
    </submittedName>
</protein>